<comment type="caution">
    <text evidence="1">The sequence shown here is derived from an EMBL/GenBank/DDBJ whole genome shotgun (WGS) entry which is preliminary data.</text>
</comment>
<protein>
    <submittedName>
        <fullName evidence="1">MBL fold hydrolase</fullName>
    </submittedName>
</protein>
<keyword evidence="2" id="KW-1185">Reference proteome</keyword>
<dbReference type="Proteomes" id="UP000718715">
    <property type="component" value="Unassembled WGS sequence"/>
</dbReference>
<sequence length="478" mass="53090">MDIIHHGAKDGVTGSCHQLQIEQDGFTSSLLIDCGLFQGRESRPNLDIEFDISTVEALLITHCHIDHIGRIPWLLAKGFTGPIFTTEASAALLPLMLEDSLKLQLGLNKKQCQKFIERIEKQIKPVPYHCWVQQRLASFDSVSIRFSPAGHILGSAFIEIKLPNRQVVVFSGDLGPTNTPLLVDPQSPYQADILVLESTYGYKSTHGVKERALHLFDIIHRSLLDGGVILIPAFSVGRTQELLFDIENIIADTIYRCGLKEPIPINWQSLPVILDSPLAQKITDQYQQFQHLWAKEAKDKVYHGRHPLSFSQCITIEDHSDHLALINRLQKSGEPAIVVAASGMCTGGRIMNYLKALLPDSRTDVIFAGYQAEGTLGRELLDGALEVSIDKKSVEVNACIHQMSGYSAHAAQQDLLAFVDGIEHKPKRIHVIHGEEAAQRVLADKLMTLYPEIEVVCGVDMGGIRERKEKRGRAGRKG</sequence>
<reference evidence="1" key="1">
    <citation type="submission" date="2018-03" db="EMBL/GenBank/DDBJ databases">
        <title>Genomic characterization of a polymicrobial infection associated with a disease outbreak in Pacific white shrimp (Litopenaeus vannamei).</title>
        <authorList>
            <person name="Turner J.W."/>
            <person name="Bachand P.T."/>
            <person name="Tallman J."/>
            <person name="Elledge N.C."/>
            <person name="Pinnell L.J."/>
            <person name="Laughlin R.C."/>
            <person name="Zimba P.V."/>
        </authorList>
    </citation>
    <scope>NUCLEOTIDE SEQUENCE</scope>
    <source>
        <strain evidence="1">Hep-2b-22</strain>
    </source>
</reference>
<evidence type="ECO:0000313" key="2">
    <source>
        <dbReference type="Proteomes" id="UP000718715"/>
    </source>
</evidence>
<gene>
    <name evidence="1" type="ORF">DA092_20530</name>
</gene>
<name>A0ACD3SV70_PHODM</name>
<proteinExistence type="predicted"/>
<evidence type="ECO:0000313" key="1">
    <source>
        <dbReference type="EMBL" id="TMX70316.1"/>
    </source>
</evidence>
<dbReference type="EMBL" id="PZOJ01000127">
    <property type="protein sequence ID" value="TMX70316.1"/>
    <property type="molecule type" value="Genomic_DNA"/>
</dbReference>
<organism evidence="1 2">
    <name type="scientific">Photobacterium damselae</name>
    <dbReference type="NCBI Taxonomy" id="38293"/>
    <lineage>
        <taxon>Bacteria</taxon>
        <taxon>Pseudomonadati</taxon>
        <taxon>Pseudomonadota</taxon>
        <taxon>Gammaproteobacteria</taxon>
        <taxon>Vibrionales</taxon>
        <taxon>Vibrionaceae</taxon>
        <taxon>Photobacterium</taxon>
    </lineage>
</organism>
<accession>A0ACD3SV70</accession>
<keyword evidence="1" id="KW-0378">Hydrolase</keyword>